<dbReference type="PANTHER" id="PTHR44688">
    <property type="entry name" value="DNA-BINDING TRANSCRIPTIONAL ACTIVATOR DEVR_DOSR"/>
    <property type="match status" value="1"/>
</dbReference>
<evidence type="ECO:0000313" key="5">
    <source>
        <dbReference type="EMBL" id="MDF6103185.1"/>
    </source>
</evidence>
<evidence type="ECO:0000256" key="1">
    <source>
        <dbReference type="ARBA" id="ARBA00023015"/>
    </source>
</evidence>
<dbReference type="SMART" id="SM00421">
    <property type="entry name" value="HTH_LUXR"/>
    <property type="match status" value="1"/>
</dbReference>
<keyword evidence="6" id="KW-1185">Reference proteome</keyword>
<reference evidence="5" key="2">
    <citation type="submission" date="2022-01" db="EMBL/GenBank/DDBJ databases">
        <authorList>
            <person name="Sanchez-Suarez J."/>
            <person name="Villamil L."/>
            <person name="Diaz L.E."/>
        </authorList>
    </citation>
    <scope>NUCLEOTIDE SEQUENCE</scope>
    <source>
        <strain evidence="5">EUFUS-Z928</strain>
    </source>
</reference>
<proteinExistence type="predicted"/>
<dbReference type="Gene3D" id="1.10.10.10">
    <property type="entry name" value="Winged helix-like DNA-binding domain superfamily/Winged helix DNA-binding domain"/>
    <property type="match status" value="1"/>
</dbReference>
<reference evidence="5" key="1">
    <citation type="journal article" date="2022" name="Data Brief">
        <title>Draft genome sequence data of Gordonia hongkongensis strain EUFUS-Z928 isolated from the octocoral Eunicea fusca.</title>
        <authorList>
            <person name="Sanchez-Suarez J."/>
            <person name="Diaz L."/>
            <person name="Melo-Bolivar J."/>
            <person name="Villamil L."/>
        </authorList>
    </citation>
    <scope>NUCLEOTIDE SEQUENCE</scope>
    <source>
        <strain evidence="5">EUFUS-Z928</strain>
    </source>
</reference>
<protein>
    <submittedName>
        <fullName evidence="5">LuxR C-terminal-related transcriptional regulator</fullName>
    </submittedName>
</protein>
<dbReference type="EMBL" id="JAKJLQ010000018">
    <property type="protein sequence ID" value="MDF6103185.1"/>
    <property type="molecule type" value="Genomic_DNA"/>
</dbReference>
<dbReference type="InterPro" id="IPR016032">
    <property type="entry name" value="Sig_transdc_resp-reg_C-effctor"/>
</dbReference>
<name>A0ABT6BZM7_9ACTN</name>
<dbReference type="PROSITE" id="PS50043">
    <property type="entry name" value="HTH_LUXR_2"/>
    <property type="match status" value="1"/>
</dbReference>
<dbReference type="Proteomes" id="UP001152308">
    <property type="component" value="Unassembled WGS sequence"/>
</dbReference>
<feature type="domain" description="HTH luxR-type" evidence="4">
    <location>
        <begin position="1"/>
        <end position="45"/>
    </location>
</feature>
<dbReference type="PANTHER" id="PTHR44688:SF16">
    <property type="entry name" value="DNA-BINDING TRANSCRIPTIONAL ACTIVATOR DEVR_DOSR"/>
    <property type="match status" value="1"/>
</dbReference>
<dbReference type="Pfam" id="PF00196">
    <property type="entry name" value="GerE"/>
    <property type="match status" value="1"/>
</dbReference>
<sequence>MYKAAEIAADLFVSVNTVKTHQQAIYRKLGVSSRRDAVDRAREHNLL</sequence>
<evidence type="ECO:0000259" key="4">
    <source>
        <dbReference type="PROSITE" id="PS50043"/>
    </source>
</evidence>
<organism evidence="5 6">
    <name type="scientific">Gordonia hongkongensis</name>
    <dbReference type="NCBI Taxonomy" id="1701090"/>
    <lineage>
        <taxon>Bacteria</taxon>
        <taxon>Bacillati</taxon>
        <taxon>Actinomycetota</taxon>
        <taxon>Actinomycetes</taxon>
        <taxon>Mycobacteriales</taxon>
        <taxon>Gordoniaceae</taxon>
        <taxon>Gordonia</taxon>
    </lineage>
</organism>
<evidence type="ECO:0000256" key="2">
    <source>
        <dbReference type="ARBA" id="ARBA00023125"/>
    </source>
</evidence>
<evidence type="ECO:0000256" key="3">
    <source>
        <dbReference type="ARBA" id="ARBA00023163"/>
    </source>
</evidence>
<keyword evidence="3" id="KW-0804">Transcription</keyword>
<dbReference type="SUPFAM" id="SSF46894">
    <property type="entry name" value="C-terminal effector domain of the bipartite response regulators"/>
    <property type="match status" value="1"/>
</dbReference>
<gene>
    <name evidence="5" type="ORF">L2299_19250</name>
</gene>
<dbReference type="CDD" id="cd06170">
    <property type="entry name" value="LuxR_C_like"/>
    <property type="match status" value="1"/>
</dbReference>
<keyword evidence="1" id="KW-0805">Transcription regulation</keyword>
<dbReference type="InterPro" id="IPR000792">
    <property type="entry name" value="Tscrpt_reg_LuxR_C"/>
</dbReference>
<keyword evidence="2" id="KW-0238">DNA-binding</keyword>
<comment type="caution">
    <text evidence="5">The sequence shown here is derived from an EMBL/GenBank/DDBJ whole genome shotgun (WGS) entry which is preliminary data.</text>
</comment>
<accession>A0ABT6BZM7</accession>
<dbReference type="InterPro" id="IPR036388">
    <property type="entry name" value="WH-like_DNA-bd_sf"/>
</dbReference>
<evidence type="ECO:0000313" key="6">
    <source>
        <dbReference type="Proteomes" id="UP001152308"/>
    </source>
</evidence>